<dbReference type="AlphaFoldDB" id="A0A2N0NHE4"/>
<keyword evidence="1" id="KW-1133">Transmembrane helix</keyword>
<keyword evidence="1" id="KW-0472">Membrane</keyword>
<feature type="transmembrane region" description="Helical" evidence="1">
    <location>
        <begin position="158"/>
        <end position="180"/>
    </location>
</feature>
<feature type="non-terminal residue" evidence="2">
    <location>
        <position position="1"/>
    </location>
</feature>
<feature type="transmembrane region" description="Helical" evidence="1">
    <location>
        <begin position="45"/>
        <end position="61"/>
    </location>
</feature>
<protein>
    <submittedName>
        <fullName evidence="2">Uncharacterized protein</fullName>
    </submittedName>
</protein>
<feature type="transmembrane region" description="Helical" evidence="1">
    <location>
        <begin position="128"/>
        <end position="152"/>
    </location>
</feature>
<evidence type="ECO:0000256" key="1">
    <source>
        <dbReference type="SAM" id="Phobius"/>
    </source>
</evidence>
<reference evidence="2 3" key="2">
    <citation type="submission" date="2017-09" db="EMBL/GenBank/DDBJ databases">
        <title>Extensive intraspecific genome diversity in a model arbuscular mycorrhizal fungus.</title>
        <authorList>
            <person name="Chen E.C."/>
            <person name="Morin E."/>
            <person name="Beaudet D."/>
            <person name="Noel J."/>
            <person name="Ndikumana S."/>
            <person name="Charron P."/>
            <person name="St-Onge C."/>
            <person name="Giorgi J."/>
            <person name="Grigoriev I.V."/>
            <person name="Roux C."/>
            <person name="Martin F.M."/>
            <person name="Corradi N."/>
        </authorList>
    </citation>
    <scope>NUCLEOTIDE SEQUENCE [LARGE SCALE GENOMIC DNA]</scope>
    <source>
        <strain evidence="2 3">A5</strain>
    </source>
</reference>
<comment type="caution">
    <text evidence="2">The sequence shown here is derived from an EMBL/GenBank/DDBJ whole genome shotgun (WGS) entry which is preliminary data.</text>
</comment>
<name>A0A2N0NHE4_9GLOM</name>
<sequence>VYLLSTKVFSLSLRSFSLRFPLGLSILCQGCLFIRPSLRSSFYRYVYLLSVKVFSLLGFLLDPFSLRLHLGVWVGSESGLGECGSVGLESVGWECVGWECGFGWVCVWVGSVGWVGLCVGWECGLGGFVCGLGVWVGSVGSECGFVCGLGAWVRSVGLSSLCLIGMYDFVVAVIETPVPLKNARNQVQIRVT</sequence>
<dbReference type="VEuPathDB" id="FungiDB:FUN_025042"/>
<feature type="transmembrane region" description="Helical" evidence="1">
    <location>
        <begin position="20"/>
        <end position="38"/>
    </location>
</feature>
<reference evidence="2 3" key="1">
    <citation type="submission" date="2016-04" db="EMBL/GenBank/DDBJ databases">
        <title>Genome analyses suggest a sexual origin of heterokaryosis in a supposedly ancient asexual fungus.</title>
        <authorList>
            <person name="Ropars J."/>
            <person name="Sedzielewska K."/>
            <person name="Noel J."/>
            <person name="Charron P."/>
            <person name="Farinelli L."/>
            <person name="Marton T."/>
            <person name="Kruger M."/>
            <person name="Pelin A."/>
            <person name="Brachmann A."/>
            <person name="Corradi N."/>
        </authorList>
    </citation>
    <scope>NUCLEOTIDE SEQUENCE [LARGE SCALE GENOMIC DNA]</scope>
    <source>
        <strain evidence="2 3">A5</strain>
    </source>
</reference>
<evidence type="ECO:0000313" key="2">
    <source>
        <dbReference type="EMBL" id="PKB94003.1"/>
    </source>
</evidence>
<keyword evidence="1" id="KW-0812">Transmembrane</keyword>
<dbReference type="Proteomes" id="UP000232722">
    <property type="component" value="Unassembled WGS sequence"/>
</dbReference>
<accession>A0A2N0NHE4</accession>
<dbReference type="VEuPathDB" id="FungiDB:RhiirFUN_003771"/>
<dbReference type="EMBL" id="LLXJ01006834">
    <property type="protein sequence ID" value="PKB94003.1"/>
    <property type="molecule type" value="Genomic_DNA"/>
</dbReference>
<evidence type="ECO:0000313" key="3">
    <source>
        <dbReference type="Proteomes" id="UP000232722"/>
    </source>
</evidence>
<organism evidence="2 3">
    <name type="scientific">Rhizophagus irregularis</name>
    <dbReference type="NCBI Taxonomy" id="588596"/>
    <lineage>
        <taxon>Eukaryota</taxon>
        <taxon>Fungi</taxon>
        <taxon>Fungi incertae sedis</taxon>
        <taxon>Mucoromycota</taxon>
        <taxon>Glomeromycotina</taxon>
        <taxon>Glomeromycetes</taxon>
        <taxon>Glomerales</taxon>
        <taxon>Glomeraceae</taxon>
        <taxon>Rhizophagus</taxon>
    </lineage>
</organism>
<proteinExistence type="predicted"/>
<gene>
    <name evidence="2" type="ORF">RhiirA5_386929</name>
</gene>